<dbReference type="EMBL" id="JF699753">
    <property type="protein sequence ID" value="AFQ68253.1"/>
    <property type="molecule type" value="Genomic_DNA"/>
</dbReference>
<keyword evidence="2" id="KW-0614">Plasmid</keyword>
<evidence type="ECO:0000259" key="1">
    <source>
        <dbReference type="Pfam" id="PF01656"/>
    </source>
</evidence>
<dbReference type="InterPro" id="IPR050678">
    <property type="entry name" value="DNA_Partitioning_ATPase"/>
</dbReference>
<dbReference type="PANTHER" id="PTHR13696:SF96">
    <property type="entry name" value="COBQ_COBB_MIND_PARA NUCLEOTIDE BINDING DOMAIN-CONTAINING PROTEIN"/>
    <property type="match status" value="1"/>
</dbReference>
<reference evidence="2" key="1">
    <citation type="submission" date="2011-03" db="EMBL/GenBank/DDBJ databases">
        <authorList>
            <person name="Lee H."/>
        </authorList>
    </citation>
    <scope>NUCLEOTIDE SEQUENCE</scope>
    <source>
        <strain evidence="2">MOTT90</strain>
        <plasmid evidence="2">pM90</plasmid>
    </source>
</reference>
<dbReference type="InterPro" id="IPR002586">
    <property type="entry name" value="CobQ/CobB/MinD/ParA_Nub-bd_dom"/>
</dbReference>
<dbReference type="Gene3D" id="3.40.50.300">
    <property type="entry name" value="P-loop containing nucleotide triphosphate hydrolases"/>
    <property type="match status" value="1"/>
</dbReference>
<sequence>MTPPRVTSFVNQKGGVGKSTLAVNVAAEKARRGRRVLLLDADQQGTALDWQAQRGRLEHPPLMSVVGFPRDTIHREIGQLGEGYDDIIIDAPGRVEAVARAVIMASDVVVIPVQPSAYDIWASADVLTLLEQSQIYKPVIAVWVINRRIVNTKIARDVKQQLSEYGPRLLEANVANRVIYSEANGLGLAVYESDPGGVADDEIRAVTTELEAINHG</sequence>
<dbReference type="NCBIfam" id="NF041546">
    <property type="entry name" value="ParA_partition"/>
    <property type="match status" value="1"/>
</dbReference>
<evidence type="ECO:0000313" key="2">
    <source>
        <dbReference type="EMBL" id="AFQ68253.1"/>
    </source>
</evidence>
<dbReference type="AlphaFoldDB" id="A0A1L1V9W7"/>
<geneLocation type="plasmid" evidence="2">
    <name>pM90</name>
</geneLocation>
<dbReference type="Pfam" id="PF01656">
    <property type="entry name" value="CbiA"/>
    <property type="match status" value="1"/>
</dbReference>
<dbReference type="InterPro" id="IPR027417">
    <property type="entry name" value="P-loop_NTPase"/>
</dbReference>
<dbReference type="SUPFAM" id="SSF52540">
    <property type="entry name" value="P-loop containing nucleoside triphosphate hydrolases"/>
    <property type="match status" value="1"/>
</dbReference>
<dbReference type="InterPro" id="IPR048089">
    <property type="entry name" value="McdA"/>
</dbReference>
<protein>
    <recommendedName>
        <fullName evidence="1">CobQ/CobB/MinD/ParA nucleotide binding domain-containing protein</fullName>
    </recommendedName>
</protein>
<accession>A0A1L1V9W7</accession>
<dbReference type="PIRSF" id="PIRSF009320">
    <property type="entry name" value="Nuc_binding_HP_1000"/>
    <property type="match status" value="1"/>
</dbReference>
<name>A0A1L1V9W7_9MYCO</name>
<dbReference type="CDD" id="cd02042">
    <property type="entry name" value="ParAB_family"/>
    <property type="match status" value="1"/>
</dbReference>
<dbReference type="PANTHER" id="PTHR13696">
    <property type="entry name" value="P-LOOP CONTAINING NUCLEOSIDE TRIPHOSPHATE HYDROLASE"/>
    <property type="match status" value="1"/>
</dbReference>
<feature type="domain" description="CobQ/CobB/MinD/ParA nucleotide binding" evidence="1">
    <location>
        <begin position="9"/>
        <end position="150"/>
    </location>
</feature>
<proteinExistence type="predicted"/>
<organism evidence="2">
    <name type="scientific">Mycobacterium sp. MOTT-90</name>
    <dbReference type="NCBI Taxonomy" id="1069227"/>
    <lineage>
        <taxon>Bacteria</taxon>
        <taxon>Bacillati</taxon>
        <taxon>Actinomycetota</taxon>
        <taxon>Actinomycetes</taxon>
        <taxon>Mycobacteriales</taxon>
        <taxon>Mycobacteriaceae</taxon>
        <taxon>Mycobacterium</taxon>
    </lineage>
</organism>